<dbReference type="PANTHER" id="PTHR40326">
    <property type="entry name" value="PROTEIN CBG10816"/>
    <property type="match status" value="1"/>
</dbReference>
<dbReference type="STRING" id="1561998.A0A1I7TQG7"/>
<reference evidence="3" key="1">
    <citation type="submission" date="2016-11" db="UniProtKB">
        <authorList>
            <consortium name="WormBaseParasite"/>
        </authorList>
    </citation>
    <scope>IDENTIFICATION</scope>
</reference>
<evidence type="ECO:0000313" key="2">
    <source>
        <dbReference type="Proteomes" id="UP000095282"/>
    </source>
</evidence>
<protein>
    <submittedName>
        <fullName evidence="3">FAM194 domain-containing protein</fullName>
    </submittedName>
</protein>
<sequence>MNEEECSLLRADSPEAVQQRVLTIMEKMAAGKPMVALTETDLKNVEEALKKIQAGVREAKRTMLTEEDILNVANLNFFSPVAKNSDSLSSGNFDFSSPLRDPSPLQTVNSDGGELLDYEESIGGDSECSFGPGTLRIVTESDDEMDLLVEQRTKKPAEFTPKPATIKEELPTKKSPPSGRKSSSPEIKIEASTENHTKKRKSPEIFVLSDSDFDTEVAPKKRARIVYDRRIKGEEDVETDRNDEQNVSLTNFSRKLTEEDTYVKLRKSGMHLDSDKLGLTYPLGVTFDNPTDTWFITNIPYQFDGNGNNWGRKKYTDIEGPLIDQPSAITVYKEGSEIAVLCSNHQKKPSICIINHQRNDKVTTFCTWKYNELDFTYPSRGLARTKGGNLITTDRPSHGPPRIRIFSKGSSKTKEITYLLKDAKMPSFIASSDDTVVVTDLGSPQTVIHLKIDDSDWKHVKFETLRVITTTGVNFRAEEMLNNQYFIYVSGVQIDKNGQIMVADAKNHHFKLFNSSMNFKYRIATDFPVPYVSSFHVNRHGECLILSTRETNKIHFAKLTSSNRLERHIKSAAGKRIGVKNPLCSKRRIFADDSD</sequence>
<evidence type="ECO:0000256" key="1">
    <source>
        <dbReference type="SAM" id="MobiDB-lite"/>
    </source>
</evidence>
<keyword evidence="2" id="KW-1185">Reference proteome</keyword>
<proteinExistence type="predicted"/>
<feature type="compositionally biased region" description="Basic and acidic residues" evidence="1">
    <location>
        <begin position="187"/>
        <end position="196"/>
    </location>
</feature>
<evidence type="ECO:0000313" key="3">
    <source>
        <dbReference type="WBParaSite" id="Csp11.Scaffold629.g10756.t1"/>
    </source>
</evidence>
<dbReference type="AlphaFoldDB" id="A0A1I7TQG7"/>
<organism evidence="2 3">
    <name type="scientific">Caenorhabditis tropicalis</name>
    <dbReference type="NCBI Taxonomy" id="1561998"/>
    <lineage>
        <taxon>Eukaryota</taxon>
        <taxon>Metazoa</taxon>
        <taxon>Ecdysozoa</taxon>
        <taxon>Nematoda</taxon>
        <taxon>Chromadorea</taxon>
        <taxon>Rhabditida</taxon>
        <taxon>Rhabditina</taxon>
        <taxon>Rhabditomorpha</taxon>
        <taxon>Rhabditoidea</taxon>
        <taxon>Rhabditidae</taxon>
        <taxon>Peloderinae</taxon>
        <taxon>Caenorhabditis</taxon>
    </lineage>
</organism>
<dbReference type="InterPro" id="IPR011042">
    <property type="entry name" value="6-blade_b-propeller_TolB-like"/>
</dbReference>
<feature type="region of interest" description="Disordered" evidence="1">
    <location>
        <begin position="151"/>
        <end position="203"/>
    </location>
</feature>
<name>A0A1I7TQG7_9PELO</name>
<dbReference type="Proteomes" id="UP000095282">
    <property type="component" value="Unplaced"/>
</dbReference>
<accession>A0A1I7TQG7</accession>
<dbReference type="Gene3D" id="2.120.10.30">
    <property type="entry name" value="TolB, C-terminal domain"/>
    <property type="match status" value="1"/>
</dbReference>
<dbReference type="PANTHER" id="PTHR40326:SF2">
    <property type="entry name" value="RING-TYPE DOMAIN-CONTAINING PROTEIN"/>
    <property type="match status" value="1"/>
</dbReference>
<feature type="compositionally biased region" description="Low complexity" evidence="1">
    <location>
        <begin position="173"/>
        <end position="185"/>
    </location>
</feature>
<dbReference type="eggNOG" id="ENOG502R96V">
    <property type="taxonomic scope" value="Eukaryota"/>
</dbReference>
<dbReference type="SUPFAM" id="SSF101898">
    <property type="entry name" value="NHL repeat"/>
    <property type="match status" value="1"/>
</dbReference>
<dbReference type="WBParaSite" id="Csp11.Scaffold629.g10756.t1">
    <property type="protein sequence ID" value="Csp11.Scaffold629.g10756.t1"/>
    <property type="gene ID" value="Csp11.Scaffold629.g10756"/>
</dbReference>